<evidence type="ECO:0000256" key="1">
    <source>
        <dbReference type="SAM" id="Phobius"/>
    </source>
</evidence>
<evidence type="ECO:0000259" key="2">
    <source>
        <dbReference type="Pfam" id="PF07435"/>
    </source>
</evidence>
<feature type="domain" description="Regulatory protein YycH" evidence="2">
    <location>
        <begin position="5"/>
        <end position="432"/>
    </location>
</feature>
<name>A0ABW3LC94_9BACL</name>
<gene>
    <name evidence="3" type="ORF">ACFQ1X_09880</name>
</gene>
<keyword evidence="4" id="KW-1185">Reference proteome</keyword>
<reference evidence="4" key="1">
    <citation type="journal article" date="2019" name="Int. J. Syst. Evol. Microbiol.">
        <title>The Global Catalogue of Microorganisms (GCM) 10K type strain sequencing project: providing services to taxonomists for standard genome sequencing and annotation.</title>
        <authorList>
            <consortium name="The Broad Institute Genomics Platform"/>
            <consortium name="The Broad Institute Genome Sequencing Center for Infectious Disease"/>
            <person name="Wu L."/>
            <person name="Ma J."/>
        </authorList>
    </citation>
    <scope>NUCLEOTIDE SEQUENCE [LARGE SCALE GENOMIC DNA]</scope>
    <source>
        <strain evidence="4">CCUG 56756</strain>
    </source>
</reference>
<organism evidence="3 4">
    <name type="scientific">Metaplanococcus flavidus</name>
    <dbReference type="NCBI Taxonomy" id="569883"/>
    <lineage>
        <taxon>Bacteria</taxon>
        <taxon>Bacillati</taxon>
        <taxon>Bacillota</taxon>
        <taxon>Bacilli</taxon>
        <taxon>Bacillales</taxon>
        <taxon>Caryophanaceae</taxon>
        <taxon>Metaplanococcus</taxon>
    </lineage>
</organism>
<dbReference type="InterPro" id="IPR009996">
    <property type="entry name" value="YycH"/>
</dbReference>
<dbReference type="CDD" id="cd15787">
    <property type="entry name" value="YycH_N"/>
    <property type="match status" value="1"/>
</dbReference>
<keyword evidence="1" id="KW-1133">Transmembrane helix</keyword>
<dbReference type="Proteomes" id="UP001597109">
    <property type="component" value="Unassembled WGS sequence"/>
</dbReference>
<dbReference type="InterPro" id="IPR042274">
    <property type="entry name" value="YycH/YycI_2"/>
</dbReference>
<evidence type="ECO:0000313" key="3">
    <source>
        <dbReference type="EMBL" id="MFD1031737.1"/>
    </source>
</evidence>
<dbReference type="Pfam" id="PF07435">
    <property type="entry name" value="YycH"/>
    <property type="match status" value="1"/>
</dbReference>
<dbReference type="Gene3D" id="3.10.450.310">
    <property type="match status" value="1"/>
</dbReference>
<keyword evidence="1" id="KW-0472">Membrane</keyword>
<keyword evidence="1" id="KW-0812">Transmembrane</keyword>
<accession>A0ABW3LC94</accession>
<dbReference type="RefSeq" id="WP_144839745.1">
    <property type="nucleotide sequence ID" value="NZ_JBHTKI010000012.1"/>
</dbReference>
<proteinExistence type="predicted"/>
<evidence type="ECO:0000313" key="4">
    <source>
        <dbReference type="Proteomes" id="UP001597109"/>
    </source>
</evidence>
<dbReference type="EMBL" id="JBHTKI010000012">
    <property type="protein sequence ID" value="MFD1031737.1"/>
    <property type="molecule type" value="Genomic_DNA"/>
</dbReference>
<dbReference type="Gene3D" id="3.30.310.160">
    <property type="entry name" value="YycH protein, domain 2"/>
    <property type="match status" value="1"/>
</dbReference>
<sequence length="445" mass="49946">MKYIEQVKSIVLFLLVSLSLGLTFIIWNFTPSTLVSIEPSPAIDIDVGETKKIEQIVRPTKILYHNGENVNGTVNKDEMDLFLSLMRQQWEISDLSLQTDEATAEDMTEIMHNPSRAVLYYPGNVPFPVFDTLMDISDTNVPEATFNRMVVNWESSASGELDINFINSESGRIYQGTVQLNDFASFEESIIKPAEQYPLYITDESIGLLPIYVPAESIDTSSYVYLYEETPLEEYARGLFAGSVEPARNLIDGGYTDNTGAFLEKESAVKSLNYFQSKAETTDPAIPSELVFNTIGFINDHGGWTNEYRYFGMEPLSQQIEYRLFINNLPVFGSSISTAIDVQWGMSGGEEQVFRYDRPIYVLEPTGRTIDKDLASGSTVLTALSRLDEEEKAAVTDVIPGYELVRNSNDVDRLMLVEPTWYFKTDGTWLKLSNEVLGGGSFGLE</sequence>
<protein>
    <submittedName>
        <fullName evidence="3">YycH family regulatory protein</fullName>
    </submittedName>
</protein>
<feature type="transmembrane region" description="Helical" evidence="1">
    <location>
        <begin position="12"/>
        <end position="30"/>
    </location>
</feature>
<comment type="caution">
    <text evidence="3">The sequence shown here is derived from an EMBL/GenBank/DDBJ whole genome shotgun (WGS) entry which is preliminary data.</text>
</comment>